<protein>
    <submittedName>
        <fullName evidence="2">Uncharacterized protein</fullName>
    </submittedName>
</protein>
<name>A0A8D8WGW2_9HEMI</name>
<sequence>MPPRTTLLTTLSHHLARILITLTLVRQRNVATTEVNPADTKEIGTASLVNRGNRVGKMAEIATTEEALEAPDPHEVEGEAEEGVVGAISGEADGNSIDSLDLTELSRILELLLQTPVWSGEIRMLLQMTVELPRTTVIQKKARPRLLWNLLSRTSLPRRSLWTSGRPLV</sequence>
<evidence type="ECO:0000313" key="2">
    <source>
        <dbReference type="EMBL" id="CAG6657454.1"/>
    </source>
</evidence>
<dbReference type="AlphaFoldDB" id="A0A8D8WGW2"/>
<organism evidence="2">
    <name type="scientific">Cacopsylla melanoneura</name>
    <dbReference type="NCBI Taxonomy" id="428564"/>
    <lineage>
        <taxon>Eukaryota</taxon>
        <taxon>Metazoa</taxon>
        <taxon>Ecdysozoa</taxon>
        <taxon>Arthropoda</taxon>
        <taxon>Hexapoda</taxon>
        <taxon>Insecta</taxon>
        <taxon>Pterygota</taxon>
        <taxon>Neoptera</taxon>
        <taxon>Paraneoptera</taxon>
        <taxon>Hemiptera</taxon>
        <taxon>Sternorrhyncha</taxon>
        <taxon>Psylloidea</taxon>
        <taxon>Psyllidae</taxon>
        <taxon>Psyllinae</taxon>
        <taxon>Cacopsylla</taxon>
    </lineage>
</organism>
<reference evidence="2" key="1">
    <citation type="submission" date="2021-05" db="EMBL/GenBank/DDBJ databases">
        <authorList>
            <person name="Alioto T."/>
            <person name="Alioto T."/>
            <person name="Gomez Garrido J."/>
        </authorList>
    </citation>
    <scope>NUCLEOTIDE SEQUENCE</scope>
</reference>
<keyword evidence="1" id="KW-0732">Signal</keyword>
<feature type="signal peptide" evidence="1">
    <location>
        <begin position="1"/>
        <end position="27"/>
    </location>
</feature>
<accession>A0A8D8WGW2</accession>
<feature type="chain" id="PRO_5035639012" evidence="1">
    <location>
        <begin position="28"/>
        <end position="169"/>
    </location>
</feature>
<proteinExistence type="predicted"/>
<dbReference type="EMBL" id="HBUF01188453">
    <property type="protein sequence ID" value="CAG6657454.1"/>
    <property type="molecule type" value="Transcribed_RNA"/>
</dbReference>
<dbReference type="EMBL" id="HBUF01528437">
    <property type="protein sequence ID" value="CAG6750970.1"/>
    <property type="molecule type" value="Transcribed_RNA"/>
</dbReference>
<evidence type="ECO:0000256" key="1">
    <source>
        <dbReference type="SAM" id="SignalP"/>
    </source>
</evidence>